<dbReference type="InterPro" id="IPR012337">
    <property type="entry name" value="RNaseH-like_sf"/>
</dbReference>
<keyword evidence="3" id="KW-1185">Reference proteome</keyword>
<reference evidence="2 3" key="1">
    <citation type="journal article" date="2019" name="Genome Biol. Evol.">
        <title>Insights into the evolution of the New World diploid cottons (Gossypium, subgenus Houzingenia) based on genome sequencing.</title>
        <authorList>
            <person name="Grover C.E."/>
            <person name="Arick M.A. 2nd"/>
            <person name="Thrash A."/>
            <person name="Conover J.L."/>
            <person name="Sanders W.S."/>
            <person name="Peterson D.G."/>
            <person name="Frelichowski J.E."/>
            <person name="Scheffler J.A."/>
            <person name="Scheffler B.E."/>
            <person name="Wendel J.F."/>
        </authorList>
    </citation>
    <scope>NUCLEOTIDE SEQUENCE [LARGE SCALE GENOMIC DNA]</scope>
    <source>
        <strain evidence="2">1</strain>
        <tissue evidence="2">Leaf</tissue>
    </source>
</reference>
<protein>
    <recommendedName>
        <fullName evidence="1">RNase H type-1 domain-containing protein</fullName>
    </recommendedName>
</protein>
<dbReference type="Gene3D" id="3.30.420.10">
    <property type="entry name" value="Ribonuclease H-like superfamily/Ribonuclease H"/>
    <property type="match status" value="1"/>
</dbReference>
<dbReference type="SUPFAM" id="SSF53098">
    <property type="entry name" value="Ribonuclease H-like"/>
    <property type="match status" value="1"/>
</dbReference>
<dbReference type="GO" id="GO:0003676">
    <property type="term" value="F:nucleic acid binding"/>
    <property type="evidence" value="ECO:0007669"/>
    <property type="project" value="InterPro"/>
</dbReference>
<dbReference type="OrthoDB" id="10451627at2759"/>
<dbReference type="PANTHER" id="PTHR47074:SF61">
    <property type="entry name" value="RNASE H TYPE-1 DOMAIN-CONTAINING PROTEIN"/>
    <property type="match status" value="1"/>
</dbReference>
<gene>
    <name evidence="2" type="ORF">Goshw_002140</name>
</gene>
<dbReference type="CDD" id="cd06222">
    <property type="entry name" value="RNase_H_like"/>
    <property type="match status" value="1"/>
</dbReference>
<dbReference type="InterPro" id="IPR052929">
    <property type="entry name" value="RNase_H-like_EbsB-rel"/>
</dbReference>
<evidence type="ECO:0000313" key="3">
    <source>
        <dbReference type="Proteomes" id="UP000593576"/>
    </source>
</evidence>
<dbReference type="Pfam" id="PF13456">
    <property type="entry name" value="RVT_3"/>
    <property type="match status" value="1"/>
</dbReference>
<feature type="non-terminal residue" evidence="2">
    <location>
        <position position="186"/>
    </location>
</feature>
<accession>A0A7J9LSX4</accession>
<name>A0A7J9LSX4_GOSSC</name>
<dbReference type="GO" id="GO:0004523">
    <property type="term" value="F:RNA-DNA hybrid ribonuclease activity"/>
    <property type="evidence" value="ECO:0007669"/>
    <property type="project" value="InterPro"/>
</dbReference>
<dbReference type="AlphaFoldDB" id="A0A7J9LSX4"/>
<sequence length="186" mass="20850">EPTLGRRELKDSKEDYSVEALILDESKRELDGLEKKTLTHKTIHETWILGKINFDGAFDPHQARSCSGVVARNSSEEIMASMTICHKVIYSLLAAEAQALWLGLRLGLQCVTIEGDSLTIIKKAKSISKQKSEIEAIVTNIQQYKERFQHINFRHISRLGNSLAHHLAKANLEKGEDIYLVGGVPD</sequence>
<dbReference type="InterPro" id="IPR036397">
    <property type="entry name" value="RNaseH_sf"/>
</dbReference>
<dbReference type="PANTHER" id="PTHR47074">
    <property type="entry name" value="BNAC02G40300D PROTEIN"/>
    <property type="match status" value="1"/>
</dbReference>
<proteinExistence type="predicted"/>
<organism evidence="2 3">
    <name type="scientific">Gossypium schwendimanii</name>
    <name type="common">Cotton</name>
    <dbReference type="NCBI Taxonomy" id="34291"/>
    <lineage>
        <taxon>Eukaryota</taxon>
        <taxon>Viridiplantae</taxon>
        <taxon>Streptophyta</taxon>
        <taxon>Embryophyta</taxon>
        <taxon>Tracheophyta</taxon>
        <taxon>Spermatophyta</taxon>
        <taxon>Magnoliopsida</taxon>
        <taxon>eudicotyledons</taxon>
        <taxon>Gunneridae</taxon>
        <taxon>Pentapetalae</taxon>
        <taxon>rosids</taxon>
        <taxon>malvids</taxon>
        <taxon>Malvales</taxon>
        <taxon>Malvaceae</taxon>
        <taxon>Malvoideae</taxon>
        <taxon>Gossypium</taxon>
    </lineage>
</organism>
<dbReference type="EMBL" id="JABFAF010000008">
    <property type="protein sequence ID" value="MBA0861885.1"/>
    <property type="molecule type" value="Genomic_DNA"/>
</dbReference>
<feature type="domain" description="RNase H type-1" evidence="1">
    <location>
        <begin position="53"/>
        <end position="170"/>
    </location>
</feature>
<dbReference type="InterPro" id="IPR044730">
    <property type="entry name" value="RNase_H-like_dom_plant"/>
</dbReference>
<evidence type="ECO:0000259" key="1">
    <source>
        <dbReference type="Pfam" id="PF13456"/>
    </source>
</evidence>
<evidence type="ECO:0000313" key="2">
    <source>
        <dbReference type="EMBL" id="MBA0861885.1"/>
    </source>
</evidence>
<dbReference type="InterPro" id="IPR002156">
    <property type="entry name" value="RNaseH_domain"/>
</dbReference>
<comment type="caution">
    <text evidence="2">The sequence shown here is derived from an EMBL/GenBank/DDBJ whole genome shotgun (WGS) entry which is preliminary data.</text>
</comment>
<dbReference type="Proteomes" id="UP000593576">
    <property type="component" value="Unassembled WGS sequence"/>
</dbReference>